<sequence length="181" mass="19648">MPHRPELLRALALLARVNEAMRARGLPRPILVGGAAAEYFSGSALMTGDLDLTSPVQAELEEELVRLGFVRPAGVGHTLGWLHPDLRLGVEVVAATPFGGANDRSRLLLVSGLAPEAAFAIIPVEDLIADRMGQYVSGTAPEMLLQARTLFRLHPDLDRVYLEERIRREAGDDHGVADLED</sequence>
<organism evidence="1 2">
    <name type="scientific">Sphingomonas citri</name>
    <dbReference type="NCBI Taxonomy" id="2862499"/>
    <lineage>
        <taxon>Bacteria</taxon>
        <taxon>Pseudomonadati</taxon>
        <taxon>Pseudomonadota</taxon>
        <taxon>Alphaproteobacteria</taxon>
        <taxon>Sphingomonadales</taxon>
        <taxon>Sphingomonadaceae</taxon>
        <taxon>Sphingomonas</taxon>
    </lineage>
</organism>
<evidence type="ECO:0000313" key="1">
    <source>
        <dbReference type="EMBL" id="MBW6531426.1"/>
    </source>
</evidence>
<dbReference type="RefSeq" id="WP_219748805.1">
    <property type="nucleotide sequence ID" value="NZ_JAHXZN010000003.1"/>
</dbReference>
<reference evidence="1 2" key="1">
    <citation type="submission" date="2021-07" db="EMBL/GenBank/DDBJ databases">
        <title>Sphingomonas sp.</title>
        <authorList>
            <person name="Feng G."/>
            <person name="Li J."/>
            <person name="Pan M."/>
        </authorList>
    </citation>
    <scope>NUCLEOTIDE SEQUENCE [LARGE SCALE GENOMIC DNA]</scope>
    <source>
        <strain evidence="1 2">RRHST34</strain>
    </source>
</reference>
<dbReference type="EMBL" id="JAHXZN010000003">
    <property type="protein sequence ID" value="MBW6531426.1"/>
    <property type="molecule type" value="Genomic_DNA"/>
</dbReference>
<protein>
    <recommendedName>
        <fullName evidence="3">Nucleotidyltransferase family protein</fullName>
    </recommendedName>
</protein>
<name>A0ABS7BPD3_9SPHN</name>
<keyword evidence="2" id="KW-1185">Reference proteome</keyword>
<proteinExistence type="predicted"/>
<evidence type="ECO:0000313" key="2">
    <source>
        <dbReference type="Proteomes" id="UP000759103"/>
    </source>
</evidence>
<gene>
    <name evidence="1" type="ORF">KZ820_11840</name>
</gene>
<accession>A0ABS7BPD3</accession>
<evidence type="ECO:0008006" key="3">
    <source>
        <dbReference type="Google" id="ProtNLM"/>
    </source>
</evidence>
<dbReference type="Proteomes" id="UP000759103">
    <property type="component" value="Unassembled WGS sequence"/>
</dbReference>
<comment type="caution">
    <text evidence="1">The sequence shown here is derived from an EMBL/GenBank/DDBJ whole genome shotgun (WGS) entry which is preliminary data.</text>
</comment>